<dbReference type="PROSITE" id="PS01137">
    <property type="entry name" value="TATD_1"/>
    <property type="match status" value="1"/>
</dbReference>
<dbReference type="FunFam" id="3.20.20.140:FF:000005">
    <property type="entry name" value="TatD family hydrolase"/>
    <property type="match status" value="1"/>
</dbReference>
<proteinExistence type="inferred from homology"/>
<dbReference type="Proteomes" id="UP000528457">
    <property type="component" value="Unassembled WGS sequence"/>
</dbReference>
<feature type="binding site" evidence="4">
    <location>
        <position position="200"/>
    </location>
    <ligand>
        <name>a divalent metal cation</name>
        <dbReference type="ChEBI" id="CHEBI:60240"/>
        <label>1</label>
    </ligand>
</feature>
<dbReference type="InterPro" id="IPR001130">
    <property type="entry name" value="TatD-like"/>
</dbReference>
<dbReference type="EMBL" id="JACHHT010000001">
    <property type="protein sequence ID" value="MBB6521185.1"/>
    <property type="molecule type" value="Genomic_DNA"/>
</dbReference>
<dbReference type="InterPro" id="IPR018228">
    <property type="entry name" value="DNase_TatD-rel_CS"/>
</dbReference>
<dbReference type="SUPFAM" id="SSF51556">
    <property type="entry name" value="Metallo-dependent hydrolases"/>
    <property type="match status" value="1"/>
</dbReference>
<dbReference type="GO" id="GO:0005829">
    <property type="term" value="C:cytosol"/>
    <property type="evidence" value="ECO:0007669"/>
    <property type="project" value="TreeGrafter"/>
</dbReference>
<evidence type="ECO:0000256" key="2">
    <source>
        <dbReference type="ARBA" id="ARBA00022723"/>
    </source>
</evidence>
<feature type="binding site" evidence="4">
    <location>
        <position position="150"/>
    </location>
    <ligand>
        <name>a divalent metal cation</name>
        <dbReference type="ChEBI" id="CHEBI:60240"/>
        <label>2</label>
    </ligand>
</feature>
<name>A0A7X0JTJ1_9GAMM</name>
<dbReference type="Gene3D" id="3.20.20.140">
    <property type="entry name" value="Metal-dependent hydrolases"/>
    <property type="match status" value="1"/>
</dbReference>
<dbReference type="GO" id="GO:0046872">
    <property type="term" value="F:metal ion binding"/>
    <property type="evidence" value="ECO:0007669"/>
    <property type="project" value="UniProtKB-KW"/>
</dbReference>
<sequence length="258" mass="28759">MELIDSHCHLDFPEFSNVDQLWQKCRQQHIKHIIIPATEAQYWPRIQALCEQHPGCFWSAGLHPWWVNAQTFSELQDSLSQALNDPNCVAIGECGLDGGKGITELHKQALSWQLEQARDLNKPVILHAHKAHQELLSLLKKFQPLHGVVHGFHGSIELAQSYISLGFLIGIGGGITYPRAQKTRRTVSQLALEHIVLETDAPSMPLYGQQGKANSPLALADINQCLADIRSESPEKIANITSANSRRLFGLDLCDNRA</sequence>
<organism evidence="5 6">
    <name type="scientific">Pseudoteredinibacter isoporae</name>
    <dbReference type="NCBI Taxonomy" id="570281"/>
    <lineage>
        <taxon>Bacteria</taxon>
        <taxon>Pseudomonadati</taxon>
        <taxon>Pseudomonadota</taxon>
        <taxon>Gammaproteobacteria</taxon>
        <taxon>Cellvibrionales</taxon>
        <taxon>Cellvibrionaceae</taxon>
        <taxon>Pseudoteredinibacter</taxon>
    </lineage>
</organism>
<dbReference type="PANTHER" id="PTHR46124:SF3">
    <property type="entry name" value="HYDROLASE"/>
    <property type="match status" value="1"/>
</dbReference>
<dbReference type="PANTHER" id="PTHR46124">
    <property type="entry name" value="D-AMINOACYL-TRNA DEACYLASE"/>
    <property type="match status" value="1"/>
</dbReference>
<evidence type="ECO:0000313" key="6">
    <source>
        <dbReference type="Proteomes" id="UP000528457"/>
    </source>
</evidence>
<reference evidence="5 6" key="1">
    <citation type="submission" date="2020-08" db="EMBL/GenBank/DDBJ databases">
        <title>Genomic Encyclopedia of Type Strains, Phase IV (KMG-IV): sequencing the most valuable type-strain genomes for metagenomic binning, comparative biology and taxonomic classification.</title>
        <authorList>
            <person name="Goeker M."/>
        </authorList>
    </citation>
    <scope>NUCLEOTIDE SEQUENCE [LARGE SCALE GENOMIC DNA]</scope>
    <source>
        <strain evidence="5 6">DSM 22368</strain>
    </source>
</reference>
<dbReference type="RefSeq" id="WP_166849208.1">
    <property type="nucleotide sequence ID" value="NZ_JAAONY010000001.1"/>
</dbReference>
<feature type="binding site" evidence="4">
    <location>
        <position position="9"/>
    </location>
    <ligand>
        <name>a divalent metal cation</name>
        <dbReference type="ChEBI" id="CHEBI:60240"/>
        <label>1</label>
    </ligand>
</feature>
<keyword evidence="3 5" id="KW-0378">Hydrolase</keyword>
<keyword evidence="2 4" id="KW-0479">Metal-binding</keyword>
<gene>
    <name evidence="5" type="ORF">HNR48_001463</name>
</gene>
<dbReference type="PIRSF" id="PIRSF005902">
    <property type="entry name" value="DNase_TatD"/>
    <property type="match status" value="1"/>
</dbReference>
<evidence type="ECO:0000256" key="4">
    <source>
        <dbReference type="PIRSR" id="PIRSR005902-1"/>
    </source>
</evidence>
<accession>A0A7X0JTJ1</accession>
<dbReference type="InParanoid" id="A0A7X0JTJ1"/>
<dbReference type="EC" id="3.1.21.-" evidence="5"/>
<dbReference type="InterPro" id="IPR032466">
    <property type="entry name" value="Metal_Hydrolase"/>
</dbReference>
<evidence type="ECO:0000313" key="5">
    <source>
        <dbReference type="EMBL" id="MBB6521185.1"/>
    </source>
</evidence>
<dbReference type="AlphaFoldDB" id="A0A7X0JTJ1"/>
<evidence type="ECO:0000256" key="3">
    <source>
        <dbReference type="ARBA" id="ARBA00022801"/>
    </source>
</evidence>
<dbReference type="CDD" id="cd01310">
    <property type="entry name" value="TatD_DNAse"/>
    <property type="match status" value="1"/>
</dbReference>
<comment type="caution">
    <text evidence="5">The sequence shown here is derived from an EMBL/GenBank/DDBJ whole genome shotgun (WGS) entry which is preliminary data.</text>
</comment>
<evidence type="ECO:0000256" key="1">
    <source>
        <dbReference type="ARBA" id="ARBA00009275"/>
    </source>
</evidence>
<protein>
    <submittedName>
        <fullName evidence="5">TatD DNase family protein</fullName>
        <ecNumber evidence="5">3.1.21.-</ecNumber>
    </submittedName>
</protein>
<feature type="binding site" evidence="4">
    <location>
        <position position="127"/>
    </location>
    <ligand>
        <name>a divalent metal cation</name>
        <dbReference type="ChEBI" id="CHEBI:60240"/>
        <label>2</label>
    </ligand>
</feature>
<comment type="similarity">
    <text evidence="1">Belongs to the metallo-dependent hydrolases superfamily. TatD-type hydrolase family.</text>
</comment>
<dbReference type="FunCoup" id="A0A7X0JTJ1">
    <property type="interactions" value="43"/>
</dbReference>
<dbReference type="GO" id="GO:0016788">
    <property type="term" value="F:hydrolase activity, acting on ester bonds"/>
    <property type="evidence" value="ECO:0007669"/>
    <property type="project" value="InterPro"/>
</dbReference>
<keyword evidence="6" id="KW-1185">Reference proteome</keyword>
<dbReference type="Pfam" id="PF01026">
    <property type="entry name" value="TatD_DNase"/>
    <property type="match status" value="1"/>
</dbReference>
<feature type="binding site" evidence="4">
    <location>
        <position position="7"/>
    </location>
    <ligand>
        <name>a divalent metal cation</name>
        <dbReference type="ChEBI" id="CHEBI:60240"/>
        <label>1</label>
    </ligand>
</feature>
<feature type="binding site" evidence="4">
    <location>
        <position position="93"/>
    </location>
    <ligand>
        <name>a divalent metal cation</name>
        <dbReference type="ChEBI" id="CHEBI:60240"/>
        <label>1</label>
    </ligand>
</feature>